<keyword evidence="4" id="KW-1015">Disulfide bond</keyword>
<dbReference type="GO" id="GO:0005615">
    <property type="term" value="C:extracellular space"/>
    <property type="evidence" value="ECO:0007669"/>
    <property type="project" value="TreeGrafter"/>
</dbReference>
<dbReference type="InterPro" id="IPR001254">
    <property type="entry name" value="Trypsin_dom"/>
</dbReference>
<evidence type="ECO:0000256" key="4">
    <source>
        <dbReference type="ARBA" id="ARBA00023157"/>
    </source>
</evidence>
<keyword evidence="2" id="KW-0378">Hydrolase</keyword>
<dbReference type="Gene3D" id="2.40.10.10">
    <property type="entry name" value="Trypsin-like serine proteases"/>
    <property type="match status" value="1"/>
</dbReference>
<dbReference type="SUPFAM" id="SSF50494">
    <property type="entry name" value="Trypsin-like serine proteases"/>
    <property type="match status" value="1"/>
</dbReference>
<dbReference type="CDD" id="cd00190">
    <property type="entry name" value="Tryp_SPc"/>
    <property type="match status" value="1"/>
</dbReference>
<dbReference type="InterPro" id="IPR001314">
    <property type="entry name" value="Peptidase_S1A"/>
</dbReference>
<sequence>MKPSEFEVVAGTPRRCERTKTTQILKVDRVIRHDYYKPQALRNDIGILVLAKPIHEDGISTQRIPLRTTILPANTLCTVVGWGRVFFMGPMPDRALYVDIYLLEESYCKSRNEKYAFGMLCAGDVNDYEKDSCTGDSGGPLICNGSLAGIVSFGVGCGFPNNPGYYTNVSAYIDWIRKNGFSKLQIENYLLTFLLLIIIRINNLYVQTH</sequence>
<gene>
    <name evidence="6" type="primary">TRY2</name>
</gene>
<organism evidence="6">
    <name type="scientific">Ceratitis capitata</name>
    <name type="common">Mediterranean fruit fly</name>
    <name type="synonym">Tephritis capitata</name>
    <dbReference type="NCBI Taxonomy" id="7213"/>
    <lineage>
        <taxon>Eukaryota</taxon>
        <taxon>Metazoa</taxon>
        <taxon>Ecdysozoa</taxon>
        <taxon>Arthropoda</taxon>
        <taxon>Hexapoda</taxon>
        <taxon>Insecta</taxon>
        <taxon>Pterygota</taxon>
        <taxon>Neoptera</taxon>
        <taxon>Endopterygota</taxon>
        <taxon>Diptera</taxon>
        <taxon>Brachycera</taxon>
        <taxon>Muscomorpha</taxon>
        <taxon>Tephritoidea</taxon>
        <taxon>Tephritidae</taxon>
        <taxon>Ceratitis</taxon>
        <taxon>Ceratitis</taxon>
    </lineage>
</organism>
<name>W8CA84_CERCA</name>
<evidence type="ECO:0000256" key="2">
    <source>
        <dbReference type="ARBA" id="ARBA00022801"/>
    </source>
</evidence>
<dbReference type="OrthoDB" id="10059102at2759"/>
<dbReference type="InterPro" id="IPR050127">
    <property type="entry name" value="Serine_Proteases_S1"/>
</dbReference>
<accession>W8CA84</accession>
<dbReference type="MEROPS" id="S01.B75"/>
<dbReference type="PROSITE" id="PS00135">
    <property type="entry name" value="TRYPSIN_SER"/>
    <property type="match status" value="1"/>
</dbReference>
<evidence type="ECO:0000256" key="1">
    <source>
        <dbReference type="ARBA" id="ARBA00022670"/>
    </source>
</evidence>
<dbReference type="InterPro" id="IPR009003">
    <property type="entry name" value="Peptidase_S1_PA"/>
</dbReference>
<dbReference type="InterPro" id="IPR033116">
    <property type="entry name" value="TRYPSIN_SER"/>
</dbReference>
<protein>
    <submittedName>
        <fullName evidence="6">Anionic trypsin-2</fullName>
    </submittedName>
</protein>
<dbReference type="GO" id="GO:0004252">
    <property type="term" value="F:serine-type endopeptidase activity"/>
    <property type="evidence" value="ECO:0007669"/>
    <property type="project" value="InterPro"/>
</dbReference>
<dbReference type="Pfam" id="PF00089">
    <property type="entry name" value="Trypsin"/>
    <property type="match status" value="1"/>
</dbReference>
<dbReference type="PRINTS" id="PR00722">
    <property type="entry name" value="CHYMOTRYPSIN"/>
</dbReference>
<reference evidence="6" key="1">
    <citation type="submission" date="2013-07" db="EMBL/GenBank/DDBJ databases">
        <authorList>
            <person name="Geib S."/>
        </authorList>
    </citation>
    <scope>NUCLEOTIDE SEQUENCE</scope>
</reference>
<dbReference type="InterPro" id="IPR043504">
    <property type="entry name" value="Peptidase_S1_PA_chymotrypsin"/>
</dbReference>
<evidence type="ECO:0000256" key="3">
    <source>
        <dbReference type="ARBA" id="ARBA00022825"/>
    </source>
</evidence>
<evidence type="ECO:0000259" key="5">
    <source>
        <dbReference type="PROSITE" id="PS50240"/>
    </source>
</evidence>
<dbReference type="PROSITE" id="PS50240">
    <property type="entry name" value="TRYPSIN_DOM"/>
    <property type="match status" value="1"/>
</dbReference>
<dbReference type="PANTHER" id="PTHR24264:SF83">
    <property type="entry name" value="COMPLEMENT FACTOR I"/>
    <property type="match status" value="1"/>
</dbReference>
<evidence type="ECO:0000313" key="6">
    <source>
        <dbReference type="EMBL" id="JAC05047.1"/>
    </source>
</evidence>
<dbReference type="SMART" id="SM00020">
    <property type="entry name" value="Tryp_SPc"/>
    <property type="match status" value="1"/>
</dbReference>
<proteinExistence type="evidence at transcript level"/>
<keyword evidence="3" id="KW-0720">Serine protease</keyword>
<dbReference type="AlphaFoldDB" id="W8CA84"/>
<keyword evidence="1" id="KW-0645">Protease</keyword>
<dbReference type="PANTHER" id="PTHR24264">
    <property type="entry name" value="TRYPSIN-RELATED"/>
    <property type="match status" value="1"/>
</dbReference>
<feature type="domain" description="Peptidase S1" evidence="5">
    <location>
        <begin position="1"/>
        <end position="181"/>
    </location>
</feature>
<dbReference type="EMBL" id="GAMC01001509">
    <property type="protein sequence ID" value="JAC05047.1"/>
    <property type="molecule type" value="mRNA"/>
</dbReference>
<reference evidence="6" key="2">
    <citation type="journal article" date="2014" name="BMC Genomics">
        <title>A genomic perspective to assessing quality of mass-reared SIT flies used in Mediterranean fruit fly (Ceratitis capitata) eradication in California.</title>
        <authorList>
            <person name="Calla B."/>
            <person name="Hall B."/>
            <person name="Hou S."/>
            <person name="Geib S.M."/>
        </authorList>
    </citation>
    <scope>NUCLEOTIDE SEQUENCE</scope>
</reference>
<dbReference type="GO" id="GO:0006508">
    <property type="term" value="P:proteolysis"/>
    <property type="evidence" value="ECO:0007669"/>
    <property type="project" value="UniProtKB-KW"/>
</dbReference>